<protein>
    <submittedName>
        <fullName evidence="7">Manganese ABC transporter, periplasmic-binding protein SitA</fullName>
    </submittedName>
</protein>
<dbReference type="PANTHER" id="PTHR42953:SF1">
    <property type="entry name" value="METAL-BINDING PROTEIN HI_0362-RELATED"/>
    <property type="match status" value="1"/>
</dbReference>
<name>A0A6J4QKF5_9ACTN</name>
<feature type="transmembrane region" description="Helical" evidence="6">
    <location>
        <begin position="20"/>
        <end position="41"/>
    </location>
</feature>
<dbReference type="GO" id="GO:0046872">
    <property type="term" value="F:metal ion binding"/>
    <property type="evidence" value="ECO:0007669"/>
    <property type="project" value="UniProtKB-KW"/>
</dbReference>
<gene>
    <name evidence="7" type="ORF">AVDCRST_MAG28-1022</name>
</gene>
<evidence type="ECO:0000256" key="2">
    <source>
        <dbReference type="ARBA" id="ARBA00022448"/>
    </source>
</evidence>
<keyword evidence="6" id="KW-1133">Transmembrane helix</keyword>
<dbReference type="PANTHER" id="PTHR42953">
    <property type="entry name" value="HIGH-AFFINITY ZINC UPTAKE SYSTEM PROTEIN ZNUA-RELATED"/>
    <property type="match status" value="1"/>
</dbReference>
<keyword evidence="2 5" id="KW-0813">Transport</keyword>
<proteinExistence type="inferred from homology"/>
<keyword evidence="4" id="KW-0732">Signal</keyword>
<evidence type="ECO:0000256" key="6">
    <source>
        <dbReference type="SAM" id="Phobius"/>
    </source>
</evidence>
<evidence type="ECO:0000256" key="1">
    <source>
        <dbReference type="ARBA" id="ARBA00004196"/>
    </source>
</evidence>
<dbReference type="EMBL" id="CADCVE010000022">
    <property type="protein sequence ID" value="CAA9447410.1"/>
    <property type="molecule type" value="Genomic_DNA"/>
</dbReference>
<comment type="subcellular location">
    <subcellularLocation>
        <location evidence="1">Cell envelope</location>
    </subcellularLocation>
</comment>
<dbReference type="InterPro" id="IPR006127">
    <property type="entry name" value="ZnuA-like"/>
</dbReference>
<dbReference type="PRINTS" id="PR00691">
    <property type="entry name" value="ADHESINB"/>
</dbReference>
<evidence type="ECO:0000256" key="3">
    <source>
        <dbReference type="ARBA" id="ARBA00022723"/>
    </source>
</evidence>
<dbReference type="GO" id="GO:0030313">
    <property type="term" value="C:cell envelope"/>
    <property type="evidence" value="ECO:0007669"/>
    <property type="project" value="UniProtKB-SubCell"/>
</dbReference>
<dbReference type="Gene3D" id="3.40.50.1980">
    <property type="entry name" value="Nitrogenase molybdenum iron protein domain"/>
    <property type="match status" value="2"/>
</dbReference>
<evidence type="ECO:0000256" key="4">
    <source>
        <dbReference type="ARBA" id="ARBA00022729"/>
    </source>
</evidence>
<evidence type="ECO:0000313" key="7">
    <source>
        <dbReference type="EMBL" id="CAA9447410.1"/>
    </source>
</evidence>
<dbReference type="AlphaFoldDB" id="A0A6J4QKF5"/>
<keyword evidence="6" id="KW-0472">Membrane</keyword>
<dbReference type="GO" id="GO:0007155">
    <property type="term" value="P:cell adhesion"/>
    <property type="evidence" value="ECO:0007669"/>
    <property type="project" value="InterPro"/>
</dbReference>
<dbReference type="PRINTS" id="PR00690">
    <property type="entry name" value="ADHESNFAMILY"/>
</dbReference>
<reference evidence="7" key="1">
    <citation type="submission" date="2020-02" db="EMBL/GenBank/DDBJ databases">
        <authorList>
            <person name="Meier V. D."/>
        </authorList>
    </citation>
    <scope>NUCLEOTIDE SEQUENCE</scope>
    <source>
        <strain evidence="7">AVDCRST_MAG28</strain>
    </source>
</reference>
<organism evidence="7">
    <name type="scientific">uncultured Rubrobacteraceae bacterium</name>
    <dbReference type="NCBI Taxonomy" id="349277"/>
    <lineage>
        <taxon>Bacteria</taxon>
        <taxon>Bacillati</taxon>
        <taxon>Actinomycetota</taxon>
        <taxon>Rubrobacteria</taxon>
        <taxon>Rubrobacterales</taxon>
        <taxon>Rubrobacteraceae</taxon>
        <taxon>environmental samples</taxon>
    </lineage>
</organism>
<comment type="similarity">
    <text evidence="5">Belongs to the bacterial solute-binding protein 9 family.</text>
</comment>
<dbReference type="InterPro" id="IPR006128">
    <property type="entry name" value="Lipoprotein_PsaA-like"/>
</dbReference>
<dbReference type="GO" id="GO:0030001">
    <property type="term" value="P:metal ion transport"/>
    <property type="evidence" value="ECO:0007669"/>
    <property type="project" value="InterPro"/>
</dbReference>
<dbReference type="SUPFAM" id="SSF53807">
    <property type="entry name" value="Helical backbone' metal receptor"/>
    <property type="match status" value="1"/>
</dbReference>
<dbReference type="InterPro" id="IPR006129">
    <property type="entry name" value="AdhesinB"/>
</dbReference>
<dbReference type="InterPro" id="IPR050492">
    <property type="entry name" value="Bact_metal-bind_prot9"/>
</dbReference>
<keyword evidence="3" id="KW-0479">Metal-binding</keyword>
<dbReference type="Pfam" id="PF01297">
    <property type="entry name" value="ZnuA"/>
    <property type="match status" value="1"/>
</dbReference>
<keyword evidence="6" id="KW-0812">Transmembrane</keyword>
<sequence length="327" mass="35703">MNVRIREDERERVGSLWRRWVAVALVGCLIAVLAGGCGGGGSGEAEAVEGTIQATTTTTMITDLVRQIGGDRVEVTGLMGPGVDPHLYRASQGDVAALQDADAVFYNGLFLEGQMEDILEKTSEQKPAVQVTEGIPEEELLGSPQYEDQFDPHVWFDATLWRTTVDPVVEQLSELDPDGASEFEQRGEVYKAEIDELHSFVEEEISSIPEGQRVLVTAHDAFNYFGRQYGMEVRGLQGISTEAEAGSRDVQELADFLAENEIKAIFVESSVPPETVEAVQDATQDKGWELEIGGELYSDAGGDEGTEAETYTGMFRENVETITGALR</sequence>
<accession>A0A6J4QKF5</accession>
<evidence type="ECO:0000256" key="5">
    <source>
        <dbReference type="RuleBase" id="RU003512"/>
    </source>
</evidence>